<feature type="domain" description="HTH arsR-type" evidence="4">
    <location>
        <begin position="251"/>
        <end position="337"/>
    </location>
</feature>
<evidence type="ECO:0000259" key="4">
    <source>
        <dbReference type="PROSITE" id="PS50987"/>
    </source>
</evidence>
<dbReference type="Gene3D" id="1.10.10.10">
    <property type="entry name" value="Winged helix-like DNA-binding domain superfamily/Winged helix DNA-binding domain"/>
    <property type="match status" value="1"/>
</dbReference>
<dbReference type="EMBL" id="BMUL01000003">
    <property type="protein sequence ID" value="GHA74168.1"/>
    <property type="molecule type" value="Genomic_DNA"/>
</dbReference>
<evidence type="ECO:0000256" key="2">
    <source>
        <dbReference type="ARBA" id="ARBA00023125"/>
    </source>
</evidence>
<dbReference type="InterPro" id="IPR011991">
    <property type="entry name" value="ArsR-like_HTH"/>
</dbReference>
<dbReference type="Proteomes" id="UP000644020">
    <property type="component" value="Unassembled WGS sequence"/>
</dbReference>
<evidence type="ECO:0000256" key="1">
    <source>
        <dbReference type="ARBA" id="ARBA00023015"/>
    </source>
</evidence>
<evidence type="ECO:0000313" key="6">
    <source>
        <dbReference type="Proteomes" id="UP000644020"/>
    </source>
</evidence>
<dbReference type="GO" id="GO:0003700">
    <property type="term" value="F:DNA-binding transcription factor activity"/>
    <property type="evidence" value="ECO:0007669"/>
    <property type="project" value="InterPro"/>
</dbReference>
<dbReference type="GO" id="GO:0003677">
    <property type="term" value="F:DNA binding"/>
    <property type="evidence" value="ECO:0007669"/>
    <property type="project" value="UniProtKB-KW"/>
</dbReference>
<evidence type="ECO:0000256" key="3">
    <source>
        <dbReference type="ARBA" id="ARBA00023163"/>
    </source>
</evidence>
<dbReference type="PANTHER" id="PTHR43132:SF6">
    <property type="entry name" value="HTH-TYPE TRANSCRIPTIONAL REPRESSOR CZRA"/>
    <property type="match status" value="1"/>
</dbReference>
<dbReference type="PRINTS" id="PR00778">
    <property type="entry name" value="HTHARSR"/>
</dbReference>
<keyword evidence="6" id="KW-1185">Reference proteome</keyword>
<dbReference type="Pfam" id="PF12840">
    <property type="entry name" value="HTH_20"/>
    <property type="match status" value="1"/>
</dbReference>
<dbReference type="SMART" id="SM00418">
    <property type="entry name" value="HTH_ARSR"/>
    <property type="match status" value="1"/>
</dbReference>
<dbReference type="PANTHER" id="PTHR43132">
    <property type="entry name" value="ARSENICAL RESISTANCE OPERON REPRESSOR ARSR-RELATED"/>
    <property type="match status" value="1"/>
</dbReference>
<keyword evidence="3" id="KW-0804">Transcription</keyword>
<keyword evidence="1" id="KW-0805">Transcription regulation</keyword>
<protein>
    <submittedName>
        <fullName evidence="5">ArsR family transcriptional regulator</fullName>
    </submittedName>
</protein>
<name>A0A918SWG6_9ACTN</name>
<reference evidence="5" key="1">
    <citation type="journal article" date="2014" name="Int. J. Syst. Evol. Microbiol.">
        <title>Complete genome sequence of Corynebacterium casei LMG S-19264T (=DSM 44701T), isolated from a smear-ripened cheese.</title>
        <authorList>
            <consortium name="US DOE Joint Genome Institute (JGI-PGF)"/>
            <person name="Walter F."/>
            <person name="Albersmeier A."/>
            <person name="Kalinowski J."/>
            <person name="Ruckert C."/>
        </authorList>
    </citation>
    <scope>NUCLEOTIDE SEQUENCE</scope>
    <source>
        <strain evidence="5">JCM 4518</strain>
    </source>
</reference>
<dbReference type="InterPro" id="IPR036388">
    <property type="entry name" value="WH-like_DNA-bd_sf"/>
</dbReference>
<comment type="caution">
    <text evidence="5">The sequence shown here is derived from an EMBL/GenBank/DDBJ whole genome shotgun (WGS) entry which is preliminary data.</text>
</comment>
<organism evidence="5 6">
    <name type="scientific">Streptomyces termitum</name>
    <dbReference type="NCBI Taxonomy" id="67368"/>
    <lineage>
        <taxon>Bacteria</taxon>
        <taxon>Bacillati</taxon>
        <taxon>Actinomycetota</taxon>
        <taxon>Actinomycetes</taxon>
        <taxon>Kitasatosporales</taxon>
        <taxon>Streptomycetaceae</taxon>
        <taxon>Streptomyces</taxon>
    </lineage>
</organism>
<dbReference type="InterPro" id="IPR001845">
    <property type="entry name" value="HTH_ArsR_DNA-bd_dom"/>
</dbReference>
<reference evidence="5" key="2">
    <citation type="submission" date="2020-09" db="EMBL/GenBank/DDBJ databases">
        <authorList>
            <person name="Sun Q."/>
            <person name="Ohkuma M."/>
        </authorList>
    </citation>
    <scope>NUCLEOTIDE SEQUENCE</scope>
    <source>
        <strain evidence="5">JCM 4518</strain>
    </source>
</reference>
<proteinExistence type="predicted"/>
<dbReference type="InterPro" id="IPR036390">
    <property type="entry name" value="WH_DNA-bd_sf"/>
</dbReference>
<evidence type="ECO:0000313" key="5">
    <source>
        <dbReference type="EMBL" id="GHA74168.1"/>
    </source>
</evidence>
<dbReference type="SUPFAM" id="SSF46785">
    <property type="entry name" value="Winged helix' DNA-binding domain"/>
    <property type="match status" value="1"/>
</dbReference>
<dbReference type="InterPro" id="IPR051011">
    <property type="entry name" value="Metal_resp_trans_reg"/>
</dbReference>
<keyword evidence="2" id="KW-0238">DNA-binding</keyword>
<dbReference type="Pfam" id="PF19361">
    <property type="entry name" value="DUF5937"/>
    <property type="match status" value="1"/>
</dbReference>
<dbReference type="CDD" id="cd00090">
    <property type="entry name" value="HTH_ARSR"/>
    <property type="match status" value="1"/>
</dbReference>
<gene>
    <name evidence="5" type="ORF">GCM10010305_16080</name>
</gene>
<dbReference type="PROSITE" id="PS50987">
    <property type="entry name" value="HTH_ARSR_2"/>
    <property type="match status" value="1"/>
</dbReference>
<sequence>MSGGGGVPYRLSFGEADVLRVRFAVSPLWETHSAVRVLARPHQQGYHLPWLRRVAGAARGLDLAPLHLLMPRQGHSPDFLFPPPLGPAGTFEEEIAAVRAADPVVAGADMARALACTPGAARSAAGRAVLADPAAAVARLAALLEAAWEALVEPEWPRLRALLEADVAYHSRRLAEGGLERLLAELHPSFSWDAAATTLSVTSYRGEHVRALGGQGLVLLPSVFIWPEVVSGFDPPWQPTVAYPVRGIGGLWTEARGRTPEVLGRLLGPVRAEVLCALAEPMGTSALAHRLGRAPSTVSAHLSVLREAGLLTSRRYGHQVLYERTPLGIAVSQPDVG</sequence>
<accession>A0A918SWG6</accession>
<dbReference type="InterPro" id="IPR045981">
    <property type="entry name" value="DUF5937"/>
</dbReference>
<dbReference type="AlphaFoldDB" id="A0A918SWG6"/>